<gene>
    <name evidence="1" type="ORF">CLF_112765</name>
</gene>
<accession>G7YWY6</accession>
<evidence type="ECO:0000313" key="2">
    <source>
        <dbReference type="Proteomes" id="UP000008909"/>
    </source>
</evidence>
<feature type="non-terminal residue" evidence="1">
    <location>
        <position position="152"/>
    </location>
</feature>
<reference evidence="1" key="1">
    <citation type="journal article" date="2011" name="Genome Biol.">
        <title>The draft genome of the carcinogenic human liver fluke Clonorchis sinensis.</title>
        <authorList>
            <person name="Wang X."/>
            <person name="Chen W."/>
            <person name="Huang Y."/>
            <person name="Sun J."/>
            <person name="Men J."/>
            <person name="Liu H."/>
            <person name="Luo F."/>
            <person name="Guo L."/>
            <person name="Lv X."/>
            <person name="Deng C."/>
            <person name="Zhou C."/>
            <person name="Fan Y."/>
            <person name="Li X."/>
            <person name="Huang L."/>
            <person name="Hu Y."/>
            <person name="Liang C."/>
            <person name="Hu X."/>
            <person name="Xu J."/>
            <person name="Yu X."/>
        </authorList>
    </citation>
    <scope>NUCLEOTIDE SEQUENCE [LARGE SCALE GENOMIC DNA]</scope>
    <source>
        <strain evidence="1">Henan</strain>
    </source>
</reference>
<protein>
    <submittedName>
        <fullName evidence="1">Uncharacterized protein</fullName>
    </submittedName>
</protein>
<organism evidence="1 2">
    <name type="scientific">Clonorchis sinensis</name>
    <name type="common">Chinese liver fluke</name>
    <dbReference type="NCBI Taxonomy" id="79923"/>
    <lineage>
        <taxon>Eukaryota</taxon>
        <taxon>Metazoa</taxon>
        <taxon>Spiralia</taxon>
        <taxon>Lophotrochozoa</taxon>
        <taxon>Platyhelminthes</taxon>
        <taxon>Trematoda</taxon>
        <taxon>Digenea</taxon>
        <taxon>Opisthorchiida</taxon>
        <taxon>Opisthorchiata</taxon>
        <taxon>Opisthorchiidae</taxon>
        <taxon>Clonorchis</taxon>
    </lineage>
</organism>
<reference key="2">
    <citation type="submission" date="2011-10" db="EMBL/GenBank/DDBJ databases">
        <title>The genome and transcriptome sequence of Clonorchis sinensis provide insights into the carcinogenic liver fluke.</title>
        <authorList>
            <person name="Wang X."/>
            <person name="Huang Y."/>
            <person name="Chen W."/>
            <person name="Liu H."/>
            <person name="Guo L."/>
            <person name="Chen Y."/>
            <person name="Luo F."/>
            <person name="Zhou W."/>
            <person name="Sun J."/>
            <person name="Mao Q."/>
            <person name="Liang P."/>
            <person name="Zhou C."/>
            <person name="Tian Y."/>
            <person name="Men J."/>
            <person name="Lv X."/>
            <person name="Huang L."/>
            <person name="Zhou J."/>
            <person name="Hu Y."/>
            <person name="Li R."/>
            <person name="Zhang F."/>
            <person name="Lei H."/>
            <person name="Li X."/>
            <person name="Hu X."/>
            <person name="Liang C."/>
            <person name="Xu J."/>
            <person name="Wu Z."/>
            <person name="Yu X."/>
        </authorList>
    </citation>
    <scope>NUCLEOTIDE SEQUENCE</scope>
    <source>
        <strain>Henan</strain>
    </source>
</reference>
<keyword evidence="2" id="KW-1185">Reference proteome</keyword>
<dbReference type="EMBL" id="DF144769">
    <property type="protein sequence ID" value="GAA57466.1"/>
    <property type="molecule type" value="Genomic_DNA"/>
</dbReference>
<evidence type="ECO:0000313" key="1">
    <source>
        <dbReference type="EMBL" id="GAA57466.1"/>
    </source>
</evidence>
<dbReference type="Proteomes" id="UP000008909">
    <property type="component" value="Unassembled WGS sequence"/>
</dbReference>
<proteinExistence type="predicted"/>
<sequence length="152" mass="17284">MAQSSAVIRIQDRKMFGTGRKTTTCKRKQDYRYIKAPCNCGILDFKDSFSSASRFVPFGKNYSLTMAYAFQDGVDVFPCLADMAFVLSVSTHTVETCNRELLLYECSTLGTTQRFRMTDTHQRIHFGNVPFPWYTTAVNQKLAKIPLDFTSA</sequence>
<dbReference type="AlphaFoldDB" id="G7YWY6"/>
<name>G7YWY6_CLOSI</name>